<evidence type="ECO:0000256" key="6">
    <source>
        <dbReference type="ARBA" id="ARBA00022840"/>
    </source>
</evidence>
<protein>
    <submittedName>
        <fullName evidence="13">ATP-binding cassette sub-family G member 4</fullName>
    </submittedName>
    <submittedName>
        <fullName evidence="14">ATP-binding cassette subfamily G member 4 isoform X1</fullName>
    </submittedName>
</protein>
<dbReference type="CDD" id="cd03213">
    <property type="entry name" value="ABCG_EPDR"/>
    <property type="match status" value="1"/>
</dbReference>
<keyword evidence="5" id="KW-0547">Nucleotide-binding</keyword>
<dbReference type="InterPro" id="IPR050352">
    <property type="entry name" value="ABCG_transporters"/>
</dbReference>
<evidence type="ECO:0000256" key="5">
    <source>
        <dbReference type="ARBA" id="ARBA00022741"/>
    </source>
</evidence>
<keyword evidence="6 13" id="KW-0067">ATP-binding</keyword>
<comment type="subcellular location">
    <subcellularLocation>
        <location evidence="1">Membrane</location>
        <topology evidence="1">Multi-pass membrane protein</topology>
    </subcellularLocation>
</comment>
<organism evidence="11">
    <name type="scientific">Musca domestica</name>
    <name type="common">House fly</name>
    <dbReference type="NCBI Taxonomy" id="7370"/>
    <lineage>
        <taxon>Eukaryota</taxon>
        <taxon>Metazoa</taxon>
        <taxon>Ecdysozoa</taxon>
        <taxon>Arthropoda</taxon>
        <taxon>Hexapoda</taxon>
        <taxon>Insecta</taxon>
        <taxon>Pterygota</taxon>
        <taxon>Neoptera</taxon>
        <taxon>Endopterygota</taxon>
        <taxon>Diptera</taxon>
        <taxon>Brachycera</taxon>
        <taxon>Muscomorpha</taxon>
        <taxon>Muscoidea</taxon>
        <taxon>Muscidae</taxon>
        <taxon>Musca</taxon>
    </lineage>
</organism>
<dbReference type="GO" id="GO:0140359">
    <property type="term" value="F:ABC-type transporter activity"/>
    <property type="evidence" value="ECO:0007669"/>
    <property type="project" value="InterPro"/>
</dbReference>
<accession>A0A1I8MBZ9</accession>
<keyword evidence="12" id="KW-1185">Reference proteome</keyword>
<dbReference type="GO" id="GO:0005524">
    <property type="term" value="F:ATP binding"/>
    <property type="evidence" value="ECO:0007669"/>
    <property type="project" value="UniProtKB-KW"/>
</dbReference>
<dbReference type="AlphaFoldDB" id="A0A1I8MBZ9"/>
<evidence type="ECO:0000313" key="12">
    <source>
        <dbReference type="Proteomes" id="UP001652621"/>
    </source>
</evidence>
<feature type="transmembrane region" description="Helical" evidence="9">
    <location>
        <begin position="413"/>
        <end position="432"/>
    </location>
</feature>
<dbReference type="InterPro" id="IPR003593">
    <property type="entry name" value="AAA+_ATPase"/>
</dbReference>
<dbReference type="OrthoDB" id="66620at2759"/>
<dbReference type="RefSeq" id="XP_005176224.1">
    <property type="nucleotide sequence ID" value="XM_005176167.3"/>
</dbReference>
<evidence type="ECO:0000313" key="14">
    <source>
        <dbReference type="RefSeq" id="XP_058980556.1"/>
    </source>
</evidence>
<dbReference type="GO" id="GO:0016887">
    <property type="term" value="F:ATP hydrolysis activity"/>
    <property type="evidence" value="ECO:0007669"/>
    <property type="project" value="InterPro"/>
</dbReference>
<dbReference type="FunFam" id="3.40.50.300:FF:001077">
    <property type="entry name" value="Uncharacterized protein, isoform A"/>
    <property type="match status" value="1"/>
</dbReference>
<evidence type="ECO:0000259" key="10">
    <source>
        <dbReference type="PROSITE" id="PS50893"/>
    </source>
</evidence>
<evidence type="ECO:0000256" key="4">
    <source>
        <dbReference type="ARBA" id="ARBA00022692"/>
    </source>
</evidence>
<dbReference type="InterPro" id="IPR027417">
    <property type="entry name" value="P-loop_NTPase"/>
</dbReference>
<dbReference type="PROSITE" id="PS50893">
    <property type="entry name" value="ABC_TRANSPORTER_2"/>
    <property type="match status" value="1"/>
</dbReference>
<sequence length="692" mass="78691">MDSTDIGCTYSMDDSYKSHSGTSLNYSTDINAISVDLPVTSDDGISTCSNRNGLKYLPRWPAVNLEFRDLSYSVSDANQGKKKILKNISGEFKSHELTAIMGPSGAGKTTLLNLLAGFGISNYSGYININRNPRDPRLFRKMSRYIMQNDIVDPYFTVMEAMMLAANLKLGSEFNRQQKLEIIEEILNMLRLEKTANTVAARLSGGERKRLCVAMELVNNPPVLFLDEPTTGLDDLSSSQCVSLLRRLAHSGRTIICSIHTPPAKLFQMFDKVYVLAEGQCVYQGSVGNIVPYLKEIGLSCPITYNPADFFIEVACREYGDYHKQMVNAIDNGNVYRWMPNSRYSEMKSISPTTSNTTSGASSGASSLNELEQFEMEIDKKALQSHCSWWLQYRILLHHMVTKMWRDKSYIKLRFYMNIILGLIVGGIYVGVGNDASKALFNFGFAFTIVIAYLYLPLMPVLAQFPTEMKLLKREYFNQWYNLSSYYLAMITSRFPYMFLLAVIYLTMVYLMSNQPLELFRFAMLFLVAILTAQISDSVGMLVSSRLSLVNAMFMGPVMAVPLILLSCYGIGYGRDISPFMRFIMNFSYLRHSMEALVETLYGYNRADTICPPTEVLCLFKNAKFLREILGYVNLNYWSSIFFLVIYYIVCTSLAFVLIKHRLSASNGATNRIFQYINHMLVKYLNFTTYKY</sequence>
<dbReference type="EnsemblMetazoa" id="MDOA003331-RA">
    <property type="protein sequence ID" value="MDOA003331-PA"/>
    <property type="gene ID" value="MDOA003331"/>
</dbReference>
<dbReference type="Proteomes" id="UP001652621">
    <property type="component" value="Unplaced"/>
</dbReference>
<name>A0A1I8MBZ9_MUSDO</name>
<evidence type="ECO:0000256" key="1">
    <source>
        <dbReference type="ARBA" id="ARBA00004141"/>
    </source>
</evidence>
<dbReference type="eggNOG" id="KOG0061">
    <property type="taxonomic scope" value="Eukaryota"/>
</dbReference>
<dbReference type="SUPFAM" id="SSF52540">
    <property type="entry name" value="P-loop containing nucleoside triphosphate hydrolases"/>
    <property type="match status" value="1"/>
</dbReference>
<reference evidence="14" key="2">
    <citation type="submission" date="2025-05" db="UniProtKB">
        <authorList>
            <consortium name="RefSeq"/>
        </authorList>
    </citation>
    <scope>IDENTIFICATION</scope>
    <source>
        <strain evidence="13 14">Aabys</strain>
        <tissue evidence="14">Whole body</tissue>
    </source>
</reference>
<dbReference type="VEuPathDB" id="VectorBase:MDOA003331"/>
<dbReference type="SMART" id="SM00382">
    <property type="entry name" value="AAA"/>
    <property type="match status" value="1"/>
</dbReference>
<feature type="transmembrane region" description="Helical" evidence="9">
    <location>
        <begin position="637"/>
        <end position="659"/>
    </location>
</feature>
<dbReference type="PANTHER" id="PTHR48041">
    <property type="entry name" value="ABC TRANSPORTER G FAMILY MEMBER 28"/>
    <property type="match status" value="1"/>
</dbReference>
<feature type="transmembrane region" description="Helical" evidence="9">
    <location>
        <begin position="486"/>
        <end position="513"/>
    </location>
</feature>
<dbReference type="GeneID" id="101897724"/>
<evidence type="ECO:0000256" key="8">
    <source>
        <dbReference type="ARBA" id="ARBA00023136"/>
    </source>
</evidence>
<dbReference type="PANTHER" id="PTHR48041:SF15">
    <property type="entry name" value="FI05267P"/>
    <property type="match status" value="1"/>
</dbReference>
<feature type="transmembrane region" description="Helical" evidence="9">
    <location>
        <begin position="548"/>
        <end position="572"/>
    </location>
</feature>
<dbReference type="RefSeq" id="XP_058980556.1">
    <property type="nucleotide sequence ID" value="XM_059124573.1"/>
</dbReference>
<feature type="domain" description="ABC transporter" evidence="10">
    <location>
        <begin position="65"/>
        <end position="303"/>
    </location>
</feature>
<keyword evidence="3" id="KW-0813">Transport</keyword>
<evidence type="ECO:0000256" key="2">
    <source>
        <dbReference type="ARBA" id="ARBA00005814"/>
    </source>
</evidence>
<dbReference type="VEuPathDB" id="VectorBase:MDOMA2_003171"/>
<dbReference type="InterPro" id="IPR003439">
    <property type="entry name" value="ABC_transporter-like_ATP-bd"/>
</dbReference>
<comment type="similarity">
    <text evidence="2">Belongs to the ABC transporter superfamily. ABCG family. Eye pigment precursor importer (TC 3.A.1.204) subfamily.</text>
</comment>
<dbReference type="InterPro" id="IPR017871">
    <property type="entry name" value="ABC_transporter-like_CS"/>
</dbReference>
<evidence type="ECO:0000256" key="7">
    <source>
        <dbReference type="ARBA" id="ARBA00022989"/>
    </source>
</evidence>
<dbReference type="KEGG" id="mde:101897724"/>
<dbReference type="Gene3D" id="3.40.50.300">
    <property type="entry name" value="P-loop containing nucleotide triphosphate hydrolases"/>
    <property type="match status" value="1"/>
</dbReference>
<evidence type="ECO:0000256" key="9">
    <source>
        <dbReference type="SAM" id="Phobius"/>
    </source>
</evidence>
<evidence type="ECO:0000313" key="11">
    <source>
        <dbReference type="EnsemblMetazoa" id="MDOA003331-PA"/>
    </source>
</evidence>
<dbReference type="GO" id="GO:0005886">
    <property type="term" value="C:plasma membrane"/>
    <property type="evidence" value="ECO:0007669"/>
    <property type="project" value="TreeGrafter"/>
</dbReference>
<reference evidence="11" key="1">
    <citation type="submission" date="2020-05" db="UniProtKB">
        <authorList>
            <consortium name="EnsemblMetazoa"/>
        </authorList>
    </citation>
    <scope>IDENTIFICATION</scope>
    <source>
        <strain evidence="11">Aabys</strain>
    </source>
</reference>
<dbReference type="PROSITE" id="PS00211">
    <property type="entry name" value="ABC_TRANSPORTER_1"/>
    <property type="match status" value="1"/>
</dbReference>
<dbReference type="Pfam" id="PF19055">
    <property type="entry name" value="ABC2_membrane_7"/>
    <property type="match status" value="1"/>
</dbReference>
<feature type="transmembrane region" description="Helical" evidence="9">
    <location>
        <begin position="519"/>
        <end position="536"/>
    </location>
</feature>
<dbReference type="InterPro" id="IPR013525">
    <property type="entry name" value="ABC2_TM"/>
</dbReference>
<keyword evidence="8 9" id="KW-0472">Membrane</keyword>
<evidence type="ECO:0000313" key="13">
    <source>
        <dbReference type="RefSeq" id="XP_005176224.1"/>
    </source>
</evidence>
<dbReference type="InterPro" id="IPR043926">
    <property type="entry name" value="ABCG_dom"/>
</dbReference>
<evidence type="ECO:0000256" key="3">
    <source>
        <dbReference type="ARBA" id="ARBA00022448"/>
    </source>
</evidence>
<proteinExistence type="inferred from homology"/>
<keyword evidence="7 9" id="KW-1133">Transmembrane helix</keyword>
<gene>
    <name evidence="11" type="primary">101897724</name>
    <name evidence="13 14" type="synonym">LOC101897724</name>
</gene>
<dbReference type="Pfam" id="PF00005">
    <property type="entry name" value="ABC_tran"/>
    <property type="match status" value="1"/>
</dbReference>
<feature type="transmembrane region" description="Helical" evidence="9">
    <location>
        <begin position="444"/>
        <end position="465"/>
    </location>
</feature>
<keyword evidence="4 9" id="KW-0812">Transmembrane</keyword>
<dbReference type="Pfam" id="PF01061">
    <property type="entry name" value="ABC2_membrane"/>
    <property type="match status" value="1"/>
</dbReference>